<evidence type="ECO:0000256" key="1">
    <source>
        <dbReference type="SAM" id="SignalP"/>
    </source>
</evidence>
<proteinExistence type="predicted"/>
<evidence type="ECO:0000313" key="2">
    <source>
        <dbReference type="EMBL" id="EHR42483.1"/>
    </source>
</evidence>
<keyword evidence="1" id="KW-0732">Signal</keyword>
<keyword evidence="3" id="KW-1185">Reference proteome</keyword>
<feature type="chain" id="PRO_5003591182" evidence="1">
    <location>
        <begin position="23"/>
        <end position="179"/>
    </location>
</feature>
<dbReference type="EMBL" id="AHTH01000004">
    <property type="protein sequence ID" value="EHR42483.1"/>
    <property type="molecule type" value="Genomic_DNA"/>
</dbReference>
<name>H3ZAC9_9ALTE</name>
<sequence length="179" mass="20277">MLRANQVLLILLLSLFSFSLQAEQATLHPKLEPFRPYLDTYWQGDLTQSGAAEKMIDRSHWQRALNGNAIKTVHSINDGVYGGESIIYWDEAKQSINYYYFTTAGFYTHGSMTFEDNNQRIIAREAVENNANGITMVESVSTLTGDILTVSARYLQNGEWVTGHSASYRRVAPLEVKFK</sequence>
<dbReference type="eggNOG" id="ENOG5032SZW">
    <property type="taxonomic scope" value="Bacteria"/>
</dbReference>
<dbReference type="AlphaFoldDB" id="H3ZAC9"/>
<accession>H3ZAC9</accession>
<organism evidence="2 3">
    <name type="scientific">Alishewanella jeotgali KCTC 22429</name>
    <dbReference type="NCBI Taxonomy" id="1129374"/>
    <lineage>
        <taxon>Bacteria</taxon>
        <taxon>Pseudomonadati</taxon>
        <taxon>Pseudomonadota</taxon>
        <taxon>Gammaproteobacteria</taxon>
        <taxon>Alteromonadales</taxon>
        <taxon>Alteromonadaceae</taxon>
        <taxon>Alishewanella</taxon>
    </lineage>
</organism>
<dbReference type="PATRIC" id="fig|1129374.4.peg.270"/>
<comment type="caution">
    <text evidence="2">The sequence shown here is derived from an EMBL/GenBank/DDBJ whole genome shotgun (WGS) entry which is preliminary data.</text>
</comment>
<dbReference type="STRING" id="1129374.AJE_01339"/>
<dbReference type="RefSeq" id="WP_008949319.1">
    <property type="nucleotide sequence ID" value="NZ_AHTH01000004.1"/>
</dbReference>
<evidence type="ECO:0000313" key="3">
    <source>
        <dbReference type="Proteomes" id="UP000012046"/>
    </source>
</evidence>
<reference evidence="2 3" key="1">
    <citation type="journal article" date="2012" name="J. Bacteriol.">
        <title>Genome Sequence of Extracellular-Protease-Producing Alishewanella jeotgali Isolated from Traditional Korean Fermented Seafood.</title>
        <authorList>
            <person name="Jung J."/>
            <person name="Chun J."/>
            <person name="Park W."/>
        </authorList>
    </citation>
    <scope>NUCLEOTIDE SEQUENCE [LARGE SCALE GENOMIC DNA]</scope>
    <source>
        <strain evidence="2 3">KCTC 22429</strain>
    </source>
</reference>
<gene>
    <name evidence="2" type="ORF">AJE_01339</name>
</gene>
<feature type="signal peptide" evidence="1">
    <location>
        <begin position="1"/>
        <end position="22"/>
    </location>
</feature>
<dbReference type="Proteomes" id="UP000012046">
    <property type="component" value="Unassembled WGS sequence"/>
</dbReference>
<protein>
    <submittedName>
        <fullName evidence="2">Secreted protein</fullName>
    </submittedName>
</protein>